<dbReference type="EMBL" id="CP014502">
    <property type="protein sequence ID" value="ANB13671.1"/>
    <property type="molecule type" value="Genomic_DNA"/>
</dbReference>
<dbReference type="SUPFAM" id="SSF47802">
    <property type="entry name" value="DNA polymerase beta, N-terminal domain-like"/>
    <property type="match status" value="1"/>
</dbReference>
<keyword evidence="12" id="KW-0456">Lyase</keyword>
<dbReference type="SUPFAM" id="SSF81301">
    <property type="entry name" value="Nucleotidyltransferase"/>
    <property type="match status" value="1"/>
</dbReference>
<comment type="cofactor">
    <cofactor evidence="1">
        <name>Mn(2+)</name>
        <dbReference type="ChEBI" id="CHEBI:29035"/>
    </cofactor>
</comment>
<evidence type="ECO:0000256" key="2">
    <source>
        <dbReference type="ARBA" id="ARBA00004123"/>
    </source>
</evidence>
<dbReference type="InterPro" id="IPR043519">
    <property type="entry name" value="NT_sf"/>
</dbReference>
<feature type="region of interest" description="Disordered" evidence="17">
    <location>
        <begin position="92"/>
        <end position="182"/>
    </location>
</feature>
<dbReference type="InterPro" id="IPR036420">
    <property type="entry name" value="BRCT_dom_sf"/>
</dbReference>
<dbReference type="RefSeq" id="XP_018736148.1">
    <property type="nucleotide sequence ID" value="XM_018881696.1"/>
</dbReference>
<evidence type="ECO:0000256" key="16">
    <source>
        <dbReference type="RuleBase" id="RU366014"/>
    </source>
</evidence>
<evidence type="ECO:0000256" key="9">
    <source>
        <dbReference type="ARBA" id="ARBA00022763"/>
    </source>
</evidence>
<dbReference type="PROSITE" id="PS50172">
    <property type="entry name" value="BRCT"/>
    <property type="match status" value="1"/>
</dbReference>
<dbReference type="Pfam" id="PF14791">
    <property type="entry name" value="DNA_pol_B_thumb"/>
    <property type="match status" value="1"/>
</dbReference>
<dbReference type="GO" id="GO:0046872">
    <property type="term" value="F:metal ion binding"/>
    <property type="evidence" value="ECO:0007669"/>
    <property type="project" value="UniProtKB-UniRule"/>
</dbReference>
<keyword evidence="10 16" id="KW-0239">DNA-directed DNA polymerase</keyword>
<evidence type="ECO:0000256" key="3">
    <source>
        <dbReference type="ARBA" id="ARBA00008323"/>
    </source>
</evidence>
<dbReference type="KEGG" id="slb:AWJ20_4614"/>
<dbReference type="FunFam" id="1.10.150.110:FF:000005">
    <property type="entry name" value="DNA polymerase POL4"/>
    <property type="match status" value="1"/>
</dbReference>
<evidence type="ECO:0000256" key="8">
    <source>
        <dbReference type="ARBA" id="ARBA00022723"/>
    </source>
</evidence>
<dbReference type="SUPFAM" id="SSF81585">
    <property type="entry name" value="PsbU/PolX domain-like"/>
    <property type="match status" value="1"/>
</dbReference>
<gene>
    <name evidence="19" type="primary">POL4</name>
    <name evidence="19" type="ORF">AWJ20_4614</name>
</gene>
<dbReference type="GO" id="GO:0003677">
    <property type="term" value="F:DNA binding"/>
    <property type="evidence" value="ECO:0007669"/>
    <property type="project" value="UniProtKB-UniRule"/>
</dbReference>
<comment type="similarity">
    <text evidence="3 16">Belongs to the DNA polymerase type-X family.</text>
</comment>
<evidence type="ECO:0000256" key="12">
    <source>
        <dbReference type="ARBA" id="ARBA00023239"/>
    </source>
</evidence>
<name>A0A167E5M8_9ASCO</name>
<evidence type="ECO:0000256" key="17">
    <source>
        <dbReference type="SAM" id="MobiDB-lite"/>
    </source>
</evidence>
<evidence type="ECO:0000256" key="1">
    <source>
        <dbReference type="ARBA" id="ARBA00001936"/>
    </source>
</evidence>
<dbReference type="Pfam" id="PF14716">
    <property type="entry name" value="HHH_8"/>
    <property type="match status" value="1"/>
</dbReference>
<evidence type="ECO:0000256" key="5">
    <source>
        <dbReference type="ARBA" id="ARBA00022679"/>
    </source>
</evidence>
<dbReference type="PRINTS" id="PR00870">
    <property type="entry name" value="DNAPOLXBETA"/>
</dbReference>
<keyword evidence="11 16" id="KW-0234">DNA repair</keyword>
<accession>A0A167E5M8</accession>
<evidence type="ECO:0000256" key="13">
    <source>
        <dbReference type="ARBA" id="ARBA00023242"/>
    </source>
</evidence>
<reference evidence="19 20" key="1">
    <citation type="submission" date="2016-02" db="EMBL/GenBank/DDBJ databases">
        <title>Complete genome sequence and transcriptome regulation of the pentose utilising yeast Sugiyamaella lignohabitans.</title>
        <authorList>
            <person name="Bellasio M."/>
            <person name="Peymann A."/>
            <person name="Valli M."/>
            <person name="Sipitzky M."/>
            <person name="Graf A."/>
            <person name="Sauer M."/>
            <person name="Marx H."/>
            <person name="Mattanovich D."/>
        </authorList>
    </citation>
    <scope>NUCLEOTIDE SEQUENCE [LARGE SCALE GENOMIC DNA]</scope>
    <source>
        <strain evidence="19 20">CBS 10342</strain>
    </source>
</reference>
<dbReference type="InterPro" id="IPR037160">
    <property type="entry name" value="DNA_Pol_thumb_sf"/>
</dbReference>
<evidence type="ECO:0000256" key="7">
    <source>
        <dbReference type="ARBA" id="ARBA00022705"/>
    </source>
</evidence>
<dbReference type="InterPro" id="IPR002054">
    <property type="entry name" value="DNA-dir_DNA_pol_X"/>
</dbReference>
<dbReference type="Gene3D" id="1.10.150.110">
    <property type="entry name" value="DNA polymerase beta, N-terminal domain-like"/>
    <property type="match status" value="1"/>
</dbReference>
<dbReference type="InterPro" id="IPR010996">
    <property type="entry name" value="HHH_MUS81"/>
</dbReference>
<feature type="active site" description="Nucleophile; Schiff-base intermediate with DNA; for 5'-dRP lyase activity" evidence="15">
    <location>
        <position position="316"/>
    </location>
</feature>
<protein>
    <recommendedName>
        <fullName evidence="16">DNA polymerase</fullName>
        <ecNumber evidence="16">2.7.7.7</ecNumber>
    </recommendedName>
</protein>
<dbReference type="OrthoDB" id="205514at2759"/>
<evidence type="ECO:0000256" key="14">
    <source>
        <dbReference type="ARBA" id="ARBA00049244"/>
    </source>
</evidence>
<dbReference type="CDD" id="cd00141">
    <property type="entry name" value="NT_POLXc"/>
    <property type="match status" value="1"/>
</dbReference>
<dbReference type="GO" id="GO:0003887">
    <property type="term" value="F:DNA-directed DNA polymerase activity"/>
    <property type="evidence" value="ECO:0007669"/>
    <property type="project" value="UniProtKB-UniRule"/>
</dbReference>
<dbReference type="Proteomes" id="UP000189580">
    <property type="component" value="Chromosome d"/>
</dbReference>
<dbReference type="Gene3D" id="1.10.150.20">
    <property type="entry name" value="5' to 3' exonuclease, C-terminal subdomain"/>
    <property type="match status" value="1"/>
</dbReference>
<dbReference type="GO" id="GO:0016829">
    <property type="term" value="F:lyase activity"/>
    <property type="evidence" value="ECO:0007669"/>
    <property type="project" value="UniProtKB-KW"/>
</dbReference>
<dbReference type="FunFam" id="1.10.150.20:FF:000010">
    <property type="entry name" value="DNA polymerase lambda"/>
    <property type="match status" value="1"/>
</dbReference>
<sequence>MVPSRPSSKLYQIKSKKYDEYGARVTSSFDKSVSHVLIDPEWDGSRTLKYLHISAGDIRPEIDKGTIHFVRDSWPSACIENKQLIPESPDYTVQLYSPAPSPETTPEPEVSQKLVQTVISPEKPPKLKKRDISTSSNTSLSPEPDTPKQTAIDDLNPVEASGANTSIENKAEKKAQDGSGNDELDSVIQEAELQEHAARFLSDDEIEHALQTQRKKYSAPYSRPKRTSDGRVLKGNWDTFLCMKAGEDNIAKPDGPNALVINILSLMLHHYEAEGDQWRTLAYRKAIATLKKQTVPVRTAAQAVKLPGIGSRLADKIEEINKTGDLKRLKYTQGEGKFEVLELLKRIYGVGNKTANKWYSEGIRTLDDVRERKDLTANQQTSLDHYEDFAERIPRDNVTKHFERVRDAVHEIDPEIEATAMGSYRRLQPDCGDIDIILTKRNASRHDLTVTLAKLLDVLFEQGFAKYTFGGIEANSMRWLGASAHPDDGNKWRRMDILLVPWEERGAAFIYYTGNDIFNRSMRLLAQKKGYRLNEKGLFLAPHDRKSAGAVGPLVCGEDEEKIFETLGVPNRPPHKRIIG</sequence>
<keyword evidence="8" id="KW-0479">Metal-binding</keyword>
<evidence type="ECO:0000256" key="15">
    <source>
        <dbReference type="PIRSR" id="PIRSR622312-50"/>
    </source>
</evidence>
<organism evidence="19 20">
    <name type="scientific">Sugiyamaella lignohabitans</name>
    <dbReference type="NCBI Taxonomy" id="796027"/>
    <lineage>
        <taxon>Eukaryota</taxon>
        <taxon>Fungi</taxon>
        <taxon>Dikarya</taxon>
        <taxon>Ascomycota</taxon>
        <taxon>Saccharomycotina</taxon>
        <taxon>Dipodascomycetes</taxon>
        <taxon>Dipodascales</taxon>
        <taxon>Trichomonascaceae</taxon>
        <taxon>Sugiyamaella</taxon>
    </lineage>
</organism>
<evidence type="ECO:0000256" key="11">
    <source>
        <dbReference type="ARBA" id="ARBA00023204"/>
    </source>
</evidence>
<dbReference type="InterPro" id="IPR022312">
    <property type="entry name" value="DNA_pol_X"/>
</dbReference>
<keyword evidence="5 16" id="KW-0808">Transferase</keyword>
<evidence type="ECO:0000256" key="4">
    <source>
        <dbReference type="ARBA" id="ARBA00022634"/>
    </source>
</evidence>
<dbReference type="PRINTS" id="PR00869">
    <property type="entry name" value="DNAPOLX"/>
</dbReference>
<comment type="function">
    <text evidence="16">DNA polymerase that functions in several pathways of DNA repair. Involved in base excision repair (BER) responsible for repair of lesions that give rise to abasic (AP) sites in DNA. Also contributes to DNA double-strand break repair by non-homologous end joining and homologous recombination. Has both template-dependent and template-independent (terminal transferase) DNA polymerase activities. Has also a 5'-deoxyribose-5-phosphate lyase (dRP lyase) activity.</text>
</comment>
<dbReference type="EC" id="2.7.7.7" evidence="16"/>
<dbReference type="GO" id="GO:0005634">
    <property type="term" value="C:nucleus"/>
    <property type="evidence" value="ECO:0007669"/>
    <property type="project" value="UniProtKB-SubCell"/>
</dbReference>
<evidence type="ECO:0000313" key="20">
    <source>
        <dbReference type="Proteomes" id="UP000189580"/>
    </source>
</evidence>
<dbReference type="InterPro" id="IPR028207">
    <property type="entry name" value="DNA_pol_B_palm_palm"/>
</dbReference>
<dbReference type="Gene3D" id="3.40.50.10190">
    <property type="entry name" value="BRCT domain"/>
    <property type="match status" value="1"/>
</dbReference>
<keyword evidence="7" id="KW-0235">DNA replication</keyword>
<dbReference type="InterPro" id="IPR027421">
    <property type="entry name" value="DNA_pol_lamdba_lyase_dom_sf"/>
</dbReference>
<evidence type="ECO:0000259" key="18">
    <source>
        <dbReference type="PROSITE" id="PS50172"/>
    </source>
</evidence>
<dbReference type="Gene3D" id="3.30.210.10">
    <property type="entry name" value="DNA polymerase, thumb domain"/>
    <property type="match status" value="1"/>
</dbReference>
<proteinExistence type="inferred from homology"/>
<dbReference type="GeneID" id="30036766"/>
<dbReference type="InterPro" id="IPR018944">
    <property type="entry name" value="DNA_pol_lambd_fingers_domain"/>
</dbReference>
<keyword evidence="6 16" id="KW-0548">Nucleotidyltransferase</keyword>
<comment type="catalytic activity">
    <reaction evidence="14 16">
        <text>DNA(n) + a 2'-deoxyribonucleoside 5'-triphosphate = DNA(n+1) + diphosphate</text>
        <dbReference type="Rhea" id="RHEA:22508"/>
        <dbReference type="Rhea" id="RHEA-COMP:17339"/>
        <dbReference type="Rhea" id="RHEA-COMP:17340"/>
        <dbReference type="ChEBI" id="CHEBI:33019"/>
        <dbReference type="ChEBI" id="CHEBI:61560"/>
        <dbReference type="ChEBI" id="CHEBI:173112"/>
        <dbReference type="EC" id="2.7.7.7"/>
    </reaction>
</comment>
<keyword evidence="9 16" id="KW-0227">DNA damage</keyword>
<keyword evidence="20" id="KW-1185">Reference proteome</keyword>
<evidence type="ECO:0000313" key="19">
    <source>
        <dbReference type="EMBL" id="ANB13671.1"/>
    </source>
</evidence>
<dbReference type="Pfam" id="PF10391">
    <property type="entry name" value="DNA_pol_lambd_f"/>
    <property type="match status" value="1"/>
</dbReference>
<dbReference type="Pfam" id="PF14792">
    <property type="entry name" value="DNA_pol_B_palm"/>
    <property type="match status" value="1"/>
</dbReference>
<dbReference type="AlphaFoldDB" id="A0A167E5M8"/>
<keyword evidence="13 16" id="KW-0539">Nucleus</keyword>
<keyword evidence="4" id="KW-0237">DNA synthesis</keyword>
<evidence type="ECO:0000256" key="10">
    <source>
        <dbReference type="ARBA" id="ARBA00022932"/>
    </source>
</evidence>
<evidence type="ECO:0000256" key="6">
    <source>
        <dbReference type="ARBA" id="ARBA00022695"/>
    </source>
</evidence>
<dbReference type="SUPFAM" id="SSF52113">
    <property type="entry name" value="BRCT domain"/>
    <property type="match status" value="1"/>
</dbReference>
<dbReference type="InterPro" id="IPR002008">
    <property type="entry name" value="DNA_pol_X_beta-like"/>
</dbReference>
<dbReference type="SMART" id="SM00483">
    <property type="entry name" value="POLXc"/>
    <property type="match status" value="1"/>
</dbReference>
<dbReference type="InterPro" id="IPR001357">
    <property type="entry name" value="BRCT_dom"/>
</dbReference>
<dbReference type="GO" id="GO:0006303">
    <property type="term" value="P:double-strand break repair via nonhomologous end joining"/>
    <property type="evidence" value="ECO:0007669"/>
    <property type="project" value="TreeGrafter"/>
</dbReference>
<dbReference type="PANTHER" id="PTHR11276">
    <property type="entry name" value="DNA POLYMERASE TYPE-X FAMILY MEMBER"/>
    <property type="match status" value="1"/>
</dbReference>
<dbReference type="Gene3D" id="3.30.460.10">
    <property type="entry name" value="Beta Polymerase, domain 2"/>
    <property type="match status" value="1"/>
</dbReference>
<dbReference type="PANTHER" id="PTHR11276:SF28">
    <property type="entry name" value="DNA POLYMERASE LAMBDA"/>
    <property type="match status" value="1"/>
</dbReference>
<feature type="domain" description="BRCT" evidence="18">
    <location>
        <begin position="20"/>
        <end position="92"/>
    </location>
</feature>
<dbReference type="InterPro" id="IPR029398">
    <property type="entry name" value="PolB_thumb"/>
</dbReference>
<comment type="subcellular location">
    <subcellularLocation>
        <location evidence="2 16">Nucleus</location>
    </subcellularLocation>
</comment>